<accession>A0ABQ2Y4M5</accession>
<dbReference type="InterPro" id="IPR010982">
    <property type="entry name" value="Lambda_DNA-bd_dom_sf"/>
</dbReference>
<name>A0ABQ2Y4M5_9BURK</name>
<dbReference type="Gene3D" id="1.10.260.40">
    <property type="entry name" value="lambda repressor-like DNA-binding domains"/>
    <property type="match status" value="1"/>
</dbReference>
<dbReference type="SUPFAM" id="SSF47413">
    <property type="entry name" value="lambda repressor-like DNA-binding domains"/>
    <property type="match status" value="1"/>
</dbReference>
<gene>
    <name evidence="2" type="ORF">GCM10010946_34680</name>
</gene>
<organism evidence="2 3">
    <name type="scientific">Undibacterium squillarum</name>
    <dbReference type="NCBI Taxonomy" id="1131567"/>
    <lineage>
        <taxon>Bacteria</taxon>
        <taxon>Pseudomonadati</taxon>
        <taxon>Pseudomonadota</taxon>
        <taxon>Betaproteobacteria</taxon>
        <taxon>Burkholderiales</taxon>
        <taxon>Oxalobacteraceae</taxon>
        <taxon>Undibacterium</taxon>
    </lineage>
</organism>
<dbReference type="CDD" id="cd00093">
    <property type="entry name" value="HTH_XRE"/>
    <property type="match status" value="1"/>
</dbReference>
<dbReference type="SMART" id="SM00530">
    <property type="entry name" value="HTH_XRE"/>
    <property type="match status" value="1"/>
</dbReference>
<proteinExistence type="predicted"/>
<protein>
    <recommendedName>
        <fullName evidence="1">HTH cro/C1-type domain-containing protein</fullName>
    </recommendedName>
</protein>
<keyword evidence="3" id="KW-1185">Reference proteome</keyword>
<sequence>MRIAHIKSQAELHRLSGIPATSIARILKGQATPSIENLAKIAQACKTTTDALIFGTHGSSKEITHFPLIYVTQRELTILHQYRQANSMGKTLIETAAETAEKAPSTLA</sequence>
<evidence type="ECO:0000259" key="1">
    <source>
        <dbReference type="PROSITE" id="PS50943"/>
    </source>
</evidence>
<dbReference type="PROSITE" id="PS50943">
    <property type="entry name" value="HTH_CROC1"/>
    <property type="match status" value="1"/>
</dbReference>
<dbReference type="InterPro" id="IPR001387">
    <property type="entry name" value="Cro/C1-type_HTH"/>
</dbReference>
<dbReference type="Pfam" id="PF01381">
    <property type="entry name" value="HTH_3"/>
    <property type="match status" value="1"/>
</dbReference>
<reference evidence="3" key="1">
    <citation type="journal article" date="2019" name="Int. J. Syst. Evol. Microbiol.">
        <title>The Global Catalogue of Microorganisms (GCM) 10K type strain sequencing project: providing services to taxonomists for standard genome sequencing and annotation.</title>
        <authorList>
            <consortium name="The Broad Institute Genomics Platform"/>
            <consortium name="The Broad Institute Genome Sequencing Center for Infectious Disease"/>
            <person name="Wu L."/>
            <person name="Ma J."/>
        </authorList>
    </citation>
    <scope>NUCLEOTIDE SEQUENCE [LARGE SCALE GENOMIC DNA]</scope>
    <source>
        <strain evidence="3">KCTC 23917</strain>
    </source>
</reference>
<dbReference type="EMBL" id="BMYU01000012">
    <property type="protein sequence ID" value="GGX53154.1"/>
    <property type="molecule type" value="Genomic_DNA"/>
</dbReference>
<evidence type="ECO:0000313" key="3">
    <source>
        <dbReference type="Proteomes" id="UP000653343"/>
    </source>
</evidence>
<evidence type="ECO:0000313" key="2">
    <source>
        <dbReference type="EMBL" id="GGX53154.1"/>
    </source>
</evidence>
<feature type="domain" description="HTH cro/C1-type" evidence="1">
    <location>
        <begin position="1"/>
        <end position="52"/>
    </location>
</feature>
<dbReference type="Proteomes" id="UP000653343">
    <property type="component" value="Unassembled WGS sequence"/>
</dbReference>
<comment type="caution">
    <text evidence="2">The sequence shown here is derived from an EMBL/GenBank/DDBJ whole genome shotgun (WGS) entry which is preliminary data.</text>
</comment>